<organism evidence="1 2">
    <name type="scientific">Cordylochernes scorpioides</name>
    <dbReference type="NCBI Taxonomy" id="51811"/>
    <lineage>
        <taxon>Eukaryota</taxon>
        <taxon>Metazoa</taxon>
        <taxon>Ecdysozoa</taxon>
        <taxon>Arthropoda</taxon>
        <taxon>Chelicerata</taxon>
        <taxon>Arachnida</taxon>
        <taxon>Pseudoscorpiones</taxon>
        <taxon>Cheliferoidea</taxon>
        <taxon>Chernetidae</taxon>
        <taxon>Cordylochernes</taxon>
    </lineage>
</organism>
<dbReference type="Proteomes" id="UP001235939">
    <property type="component" value="Chromosome 08"/>
</dbReference>
<evidence type="ECO:0000313" key="2">
    <source>
        <dbReference type="Proteomes" id="UP001235939"/>
    </source>
</evidence>
<name>A0ABY6KRS6_9ARAC</name>
<evidence type="ECO:0008006" key="3">
    <source>
        <dbReference type="Google" id="ProtNLM"/>
    </source>
</evidence>
<protein>
    <recommendedName>
        <fullName evidence="3">Reverse transcriptase</fullName>
    </recommendedName>
</protein>
<keyword evidence="2" id="KW-1185">Reference proteome</keyword>
<evidence type="ECO:0000313" key="1">
    <source>
        <dbReference type="EMBL" id="UYV71363.1"/>
    </source>
</evidence>
<sequence length="217" mass="24574">MPEILGQRVTGCIVPIQMIENHFEKHTVGDNIEFSPDRDLHKDFAPKDGTLLEELISSNEVWYRLLKMGNTAPGQDGISYQELRRVDPNATILTQIFQACFQMRAVPPSWKESSSILFHKKGNADDLGNWRLISLGNTPQNSTLRSWPIGLGDGQRQRDSFPRCKRASWNSRGALKTTSWSRVPLRIPREPAGRLASPGWTSKIHLARYRMNASSMC</sequence>
<dbReference type="PANTHER" id="PTHR19446">
    <property type="entry name" value="REVERSE TRANSCRIPTASES"/>
    <property type="match status" value="1"/>
</dbReference>
<reference evidence="1 2" key="1">
    <citation type="submission" date="2022-01" db="EMBL/GenBank/DDBJ databases">
        <title>A chromosomal length assembly of Cordylochernes scorpioides.</title>
        <authorList>
            <person name="Zeh D."/>
            <person name="Zeh J."/>
        </authorList>
    </citation>
    <scope>NUCLEOTIDE SEQUENCE [LARGE SCALE GENOMIC DNA]</scope>
    <source>
        <strain evidence="1">IN4F17</strain>
        <tissue evidence="1">Whole Body</tissue>
    </source>
</reference>
<gene>
    <name evidence="1" type="ORF">LAZ67_8002753</name>
</gene>
<accession>A0ABY6KRS6</accession>
<dbReference type="EMBL" id="CP092870">
    <property type="protein sequence ID" value="UYV71363.1"/>
    <property type="molecule type" value="Genomic_DNA"/>
</dbReference>
<proteinExistence type="predicted"/>